<evidence type="ECO:0000313" key="2">
    <source>
        <dbReference type="EMBL" id="CDX27247.1"/>
    </source>
</evidence>
<keyword evidence="3" id="KW-1185">Reference proteome</keyword>
<dbReference type="Pfam" id="PF00753">
    <property type="entry name" value="Lactamase_B"/>
    <property type="match status" value="2"/>
</dbReference>
<feature type="domain" description="Metallo-beta-lactamase" evidence="1">
    <location>
        <begin position="271"/>
        <end position="481"/>
    </location>
</feature>
<reference evidence="3" key="1">
    <citation type="submission" date="2014-08" db="EMBL/GenBank/DDBJ databases">
        <authorList>
            <person name="Moulin L."/>
        </authorList>
    </citation>
    <scope>NUCLEOTIDE SEQUENCE [LARGE SCALE GENOMIC DNA]</scope>
</reference>
<feature type="domain" description="Metallo-beta-lactamase" evidence="1">
    <location>
        <begin position="16"/>
        <end position="209"/>
    </location>
</feature>
<dbReference type="InterPro" id="IPR050662">
    <property type="entry name" value="Sec-metab_biosynth-thioest"/>
</dbReference>
<dbReference type="InterPro" id="IPR001279">
    <property type="entry name" value="Metallo-B-lactamas"/>
</dbReference>
<dbReference type="PANTHER" id="PTHR23131">
    <property type="entry name" value="ENDORIBONUCLEASE LACTB2"/>
    <property type="match status" value="1"/>
</dbReference>
<organism evidence="2 3">
    <name type="scientific">Mesorhizobium plurifarium</name>
    <dbReference type="NCBI Taxonomy" id="69974"/>
    <lineage>
        <taxon>Bacteria</taxon>
        <taxon>Pseudomonadati</taxon>
        <taxon>Pseudomonadota</taxon>
        <taxon>Alphaproteobacteria</taxon>
        <taxon>Hyphomicrobiales</taxon>
        <taxon>Phyllobacteriaceae</taxon>
        <taxon>Mesorhizobium</taxon>
    </lineage>
</organism>
<sequence length="625" mass="70692">MTLVQHSRKLWEFRDACNVYILRSGRDAVLIDTGSGAVMRHLAEIGIDRVDWVLHTHHHRDQCWGTRSVQKTRAKVAVPEFERHLFDNVEIYWQARTIYDNYNNMNTFFSLGKSVAVDAVLEDYGTFVWNEYEIFILPAKGHTYGMVTLVTQVDGQKVAFTGDLMTPGGNLYQLHAMEYAYGDLVGVEFTMQSILALKKENVSVAYPSHGGIIRDVRADIERLEPKLEQLANIGRLFTSGWNTGFEDSKTLRESTLERISDHLLWAGPYTCSNFYIVLSGCGHAMLIDYGLSSQGHLHFGNDHGAMQALRFVEHRIDQLRHDYGVQQIEVVVPTHIHDDHICGIPFLQRKFDTQCWALDCVAEVIANPSAWASTPCCFHKPIKVQRVLRNGETFRWRGFEFQIHYAPGQTEFHSMILGQIDGRRVLFSGDNVALCNPRAGGIDREIPVQLTVMRNSFQLEMHRHCADVLQATKPDLLCPGHGPLIEMGPSQVAEYMGYVQRKEAAFRDVVREPADHFIDLFWARMLPYVSEARPDSEVTYTVRIRNNLNRSAVYEARLLPDFGWRPHAGGQPMTLAPAEQGDIILRATAPSDADQTRRLLVAEVFVDGVSHGPICEALVTVASGR</sequence>
<dbReference type="PANTHER" id="PTHR23131:SF0">
    <property type="entry name" value="ENDORIBONUCLEASE LACTB2"/>
    <property type="match status" value="1"/>
</dbReference>
<name>A0A090G8G1_MESPL</name>
<dbReference type="EMBL" id="CCMZ01000057">
    <property type="protein sequence ID" value="CDX27247.1"/>
    <property type="molecule type" value="Genomic_DNA"/>
</dbReference>
<dbReference type="Proteomes" id="UP000045285">
    <property type="component" value="Unassembled WGS sequence"/>
</dbReference>
<evidence type="ECO:0000259" key="1">
    <source>
        <dbReference type="SMART" id="SM00849"/>
    </source>
</evidence>
<accession>A0A090G8G1</accession>
<dbReference type="AlphaFoldDB" id="A0A090G8G1"/>
<dbReference type="SMART" id="SM00849">
    <property type="entry name" value="Lactamase_B"/>
    <property type="match status" value="2"/>
</dbReference>
<dbReference type="InterPro" id="IPR036866">
    <property type="entry name" value="RibonucZ/Hydroxyglut_hydro"/>
</dbReference>
<evidence type="ECO:0000313" key="3">
    <source>
        <dbReference type="Proteomes" id="UP000045285"/>
    </source>
</evidence>
<dbReference type="Gene3D" id="3.60.15.10">
    <property type="entry name" value="Ribonuclease Z/Hydroxyacylglutathione hydrolase-like"/>
    <property type="match status" value="2"/>
</dbReference>
<gene>
    <name evidence="2" type="ORF">MPL3356_600002</name>
</gene>
<proteinExistence type="predicted"/>
<dbReference type="SUPFAM" id="SSF56281">
    <property type="entry name" value="Metallo-hydrolase/oxidoreductase"/>
    <property type="match status" value="2"/>
</dbReference>
<dbReference type="CDD" id="cd06262">
    <property type="entry name" value="metallo-hydrolase-like_MBL-fold"/>
    <property type="match status" value="1"/>
</dbReference>
<protein>
    <recommendedName>
        <fullName evidence="1">Metallo-beta-lactamase domain-containing protein</fullName>
    </recommendedName>
</protein>